<dbReference type="EMBL" id="JYDH01006204">
    <property type="protein sequence ID" value="KRY02447.1"/>
    <property type="molecule type" value="Genomic_DNA"/>
</dbReference>
<name>A0A0V0YQ73_TRISP</name>
<keyword evidence="3" id="KW-1185">Reference proteome</keyword>
<gene>
    <name evidence="2" type="ORF">T01_364</name>
</gene>
<evidence type="ECO:0000313" key="2">
    <source>
        <dbReference type="EMBL" id="KRY02447.1"/>
    </source>
</evidence>
<protein>
    <submittedName>
        <fullName evidence="2">Uncharacterized protein</fullName>
    </submittedName>
</protein>
<dbReference type="Proteomes" id="UP000054776">
    <property type="component" value="Unassembled WGS sequence"/>
</dbReference>
<dbReference type="AlphaFoldDB" id="A0A0V0YQ73"/>
<evidence type="ECO:0000256" key="1">
    <source>
        <dbReference type="SAM" id="MobiDB-lite"/>
    </source>
</evidence>
<feature type="compositionally biased region" description="Polar residues" evidence="1">
    <location>
        <begin position="1"/>
        <end position="22"/>
    </location>
</feature>
<reference evidence="2 3" key="1">
    <citation type="submission" date="2015-01" db="EMBL/GenBank/DDBJ databases">
        <title>Evolution of Trichinella species and genotypes.</title>
        <authorList>
            <person name="Korhonen P.K."/>
            <person name="Edoardo P."/>
            <person name="Giuseppe L.R."/>
            <person name="Gasser R.B."/>
        </authorList>
    </citation>
    <scope>NUCLEOTIDE SEQUENCE [LARGE SCALE GENOMIC DNA]</scope>
    <source>
        <strain evidence="2">ISS3</strain>
    </source>
</reference>
<feature type="region of interest" description="Disordered" evidence="1">
    <location>
        <begin position="1"/>
        <end position="37"/>
    </location>
</feature>
<sequence>MISETTLEQPGSVTAPTSTNSERYQEKYRANSILTDV</sequence>
<accession>A0A0V0YQ73</accession>
<dbReference type="InParanoid" id="A0A0V0YQ73"/>
<proteinExistence type="predicted"/>
<organism evidence="2 3">
    <name type="scientific">Trichinella spiralis</name>
    <name type="common">Trichina worm</name>
    <dbReference type="NCBI Taxonomy" id="6334"/>
    <lineage>
        <taxon>Eukaryota</taxon>
        <taxon>Metazoa</taxon>
        <taxon>Ecdysozoa</taxon>
        <taxon>Nematoda</taxon>
        <taxon>Enoplea</taxon>
        <taxon>Dorylaimia</taxon>
        <taxon>Trichinellida</taxon>
        <taxon>Trichinellidae</taxon>
        <taxon>Trichinella</taxon>
    </lineage>
</organism>
<evidence type="ECO:0000313" key="3">
    <source>
        <dbReference type="Proteomes" id="UP000054776"/>
    </source>
</evidence>
<comment type="caution">
    <text evidence="2">The sequence shown here is derived from an EMBL/GenBank/DDBJ whole genome shotgun (WGS) entry which is preliminary data.</text>
</comment>